<organism evidence="1 2">
    <name type="scientific">Nephila pilipes</name>
    <name type="common">Giant wood spider</name>
    <name type="synonym">Nephila maculata</name>
    <dbReference type="NCBI Taxonomy" id="299642"/>
    <lineage>
        <taxon>Eukaryota</taxon>
        <taxon>Metazoa</taxon>
        <taxon>Ecdysozoa</taxon>
        <taxon>Arthropoda</taxon>
        <taxon>Chelicerata</taxon>
        <taxon>Arachnida</taxon>
        <taxon>Araneae</taxon>
        <taxon>Araneomorphae</taxon>
        <taxon>Entelegynae</taxon>
        <taxon>Araneoidea</taxon>
        <taxon>Nephilidae</taxon>
        <taxon>Nephila</taxon>
    </lineage>
</organism>
<dbReference type="Proteomes" id="UP000887013">
    <property type="component" value="Unassembled WGS sequence"/>
</dbReference>
<comment type="caution">
    <text evidence="1">The sequence shown here is derived from an EMBL/GenBank/DDBJ whole genome shotgun (WGS) entry which is preliminary data.</text>
</comment>
<evidence type="ECO:0000313" key="1">
    <source>
        <dbReference type="EMBL" id="GFT88069.1"/>
    </source>
</evidence>
<dbReference type="AlphaFoldDB" id="A0A8X6U781"/>
<gene>
    <name evidence="1" type="primary">AVEN_165093_1</name>
    <name evidence="1" type="ORF">NPIL_405841</name>
</gene>
<accession>A0A8X6U781</accession>
<sequence>MVRSSPDYEGLGSWTDYEESEEISIHLLDNESDDSEILPRKRKRARRLISDDSHPSEIAGTSSEEWIWKEIDYVPEIK</sequence>
<dbReference type="OrthoDB" id="6450964at2759"/>
<reference evidence="1" key="1">
    <citation type="submission" date="2020-08" db="EMBL/GenBank/DDBJ databases">
        <title>Multicomponent nature underlies the extraordinary mechanical properties of spider dragline silk.</title>
        <authorList>
            <person name="Kono N."/>
            <person name="Nakamura H."/>
            <person name="Mori M."/>
            <person name="Yoshida Y."/>
            <person name="Ohtoshi R."/>
            <person name="Malay A.D."/>
            <person name="Moran D.A.P."/>
            <person name="Tomita M."/>
            <person name="Numata K."/>
            <person name="Arakawa K."/>
        </authorList>
    </citation>
    <scope>NUCLEOTIDE SEQUENCE</scope>
</reference>
<protein>
    <submittedName>
        <fullName evidence="1">Uncharacterized protein</fullName>
    </submittedName>
</protein>
<name>A0A8X6U781_NEPPI</name>
<evidence type="ECO:0000313" key="2">
    <source>
        <dbReference type="Proteomes" id="UP000887013"/>
    </source>
</evidence>
<keyword evidence="2" id="KW-1185">Reference proteome</keyword>
<dbReference type="EMBL" id="BMAW01120191">
    <property type="protein sequence ID" value="GFT88069.1"/>
    <property type="molecule type" value="Genomic_DNA"/>
</dbReference>
<proteinExistence type="predicted"/>